<dbReference type="Gene3D" id="1.10.287.830">
    <property type="entry name" value="putative peptidase helix hairpin domain like"/>
    <property type="match status" value="1"/>
</dbReference>
<dbReference type="Proteomes" id="UP000199315">
    <property type="component" value="Unassembled WGS sequence"/>
</dbReference>
<evidence type="ECO:0000256" key="4">
    <source>
        <dbReference type="ARBA" id="ARBA00022833"/>
    </source>
</evidence>
<feature type="domain" description="Oligopeptidase F N-terminal" evidence="8">
    <location>
        <begin position="116"/>
        <end position="185"/>
    </location>
</feature>
<dbReference type="CDD" id="cd09608">
    <property type="entry name" value="M3B_PepF"/>
    <property type="match status" value="1"/>
</dbReference>
<evidence type="ECO:0000259" key="8">
    <source>
        <dbReference type="Pfam" id="PF08439"/>
    </source>
</evidence>
<protein>
    <recommendedName>
        <fullName evidence="6">Oligopeptidase F</fullName>
        <ecNumber evidence="6">3.4.24.-</ecNumber>
    </recommendedName>
</protein>
<dbReference type="GO" id="GO:0006518">
    <property type="term" value="P:peptide metabolic process"/>
    <property type="evidence" value="ECO:0007669"/>
    <property type="project" value="TreeGrafter"/>
</dbReference>
<evidence type="ECO:0000256" key="3">
    <source>
        <dbReference type="ARBA" id="ARBA00022801"/>
    </source>
</evidence>
<dbReference type="GO" id="GO:0004222">
    <property type="term" value="F:metalloendopeptidase activity"/>
    <property type="evidence" value="ECO:0007669"/>
    <property type="project" value="UniProtKB-UniRule"/>
</dbReference>
<dbReference type="InterPro" id="IPR045090">
    <property type="entry name" value="Pept_M3A_M3B"/>
</dbReference>
<dbReference type="NCBIfam" id="TIGR00181">
    <property type="entry name" value="pepF"/>
    <property type="match status" value="1"/>
</dbReference>
<dbReference type="EMBL" id="FMKA01000008">
    <property type="protein sequence ID" value="SCP97144.1"/>
    <property type="molecule type" value="Genomic_DNA"/>
</dbReference>
<dbReference type="OrthoDB" id="9766487at2"/>
<feature type="domain" description="Peptidase M3A/M3B catalytic" evidence="7">
    <location>
        <begin position="207"/>
        <end position="586"/>
    </location>
</feature>
<dbReference type="InterPro" id="IPR013647">
    <property type="entry name" value="OligopepF_N_dom"/>
</dbReference>
<gene>
    <name evidence="9" type="ORF">SAMN05421730_1008108</name>
</gene>
<dbReference type="GO" id="GO:0006508">
    <property type="term" value="P:proteolysis"/>
    <property type="evidence" value="ECO:0007669"/>
    <property type="project" value="UniProtKB-KW"/>
</dbReference>
<dbReference type="Gene3D" id="1.20.140.70">
    <property type="entry name" value="Oligopeptidase f, N-terminal domain"/>
    <property type="match status" value="1"/>
</dbReference>
<evidence type="ECO:0000256" key="2">
    <source>
        <dbReference type="ARBA" id="ARBA00022723"/>
    </source>
</evidence>
<dbReference type="Gene3D" id="1.10.1370.20">
    <property type="entry name" value="Oligoendopeptidase f, C-terminal domain"/>
    <property type="match status" value="1"/>
</dbReference>
<dbReference type="RefSeq" id="WP_091232936.1">
    <property type="nucleotide sequence ID" value="NZ_FMKA01000008.1"/>
</dbReference>
<dbReference type="STRING" id="1619234.SAMN05421730_1008108"/>
<name>A0A1D3TT63_9FIRM</name>
<keyword evidence="4 6" id="KW-0862">Zinc</keyword>
<comment type="function">
    <text evidence="6">Has oligopeptidase activity and degrades a variety of small bioactive peptides.</text>
</comment>
<keyword evidence="10" id="KW-1185">Reference proteome</keyword>
<dbReference type="AlphaFoldDB" id="A0A1D3TT63"/>
<comment type="similarity">
    <text evidence="6">Belongs to the peptidase M3B family.</text>
</comment>
<accession>A0A1D3TT63</accession>
<proteinExistence type="inferred from homology"/>
<dbReference type="EC" id="3.4.24.-" evidence="6"/>
<evidence type="ECO:0000256" key="1">
    <source>
        <dbReference type="ARBA" id="ARBA00022670"/>
    </source>
</evidence>
<evidence type="ECO:0000313" key="10">
    <source>
        <dbReference type="Proteomes" id="UP000199315"/>
    </source>
</evidence>
<dbReference type="PANTHER" id="PTHR11804">
    <property type="entry name" value="PROTEASE M3 THIMET OLIGOPEPTIDASE-RELATED"/>
    <property type="match status" value="1"/>
</dbReference>
<dbReference type="SUPFAM" id="SSF55486">
    <property type="entry name" value="Metalloproteases ('zincins'), catalytic domain"/>
    <property type="match status" value="1"/>
</dbReference>
<keyword evidence="1 6" id="KW-0645">Protease</keyword>
<sequence>MDNRKLPTREEADNQYKWAIEDLYADDAQWEKDFELLEAEVEKLGRFKGHVGDSADSLLETLRADDSISKIAEKVYVYANQRLHENTGNSKYQDYSGKAQNIMVRLSAATSYVTPEILDIPDAVLAEYLESENGIKEYTQFLANIVRQKSHILSHEMEKLLADMGEVAEGPKNIFSMFNNADLKFGEITDEEGKAVELTHGRYVGFLESRNRDVRREAFKAMYKAYGAFRNTLGASFSANVKQQVFFSKTRKYPSSLAAALDGSNVPVEVYDNLIETVHGGLDVMHRYVALRKKLLGVEELHMYDLYVPMVEDVTMKIPFEEAKKIVREGLEPLGQDYQELLECGFNGGWIDVYENQGKRSGAYSWGAYGTHPYVLLNYQDNLNNVFTLAHEMGHALHSYYSDEAQPYIYAGYRIFVAEVASTCNESLLIHHLIEKTEDRKQKAYLINYFLEQFRGTLFRQTMFAEFEKTAHAMVEEGKVLTAESLCEVYYGLNKKYFGEAITADEEIALEWARIPHFYTPFYVYQYATGFSAAIALSQRILKEGGIAVEDYRKFLKGGSSDYPIELLKMAGVDMTEKTPVESALKVFEKYLDKLEELLK</sequence>
<evidence type="ECO:0000256" key="5">
    <source>
        <dbReference type="ARBA" id="ARBA00023049"/>
    </source>
</evidence>
<dbReference type="GO" id="GO:0046872">
    <property type="term" value="F:metal ion binding"/>
    <property type="evidence" value="ECO:0007669"/>
    <property type="project" value="UniProtKB-UniRule"/>
</dbReference>
<keyword evidence="5 6" id="KW-0482">Metalloprotease</keyword>
<evidence type="ECO:0000256" key="6">
    <source>
        <dbReference type="RuleBase" id="RU368091"/>
    </source>
</evidence>
<dbReference type="Pfam" id="PF01432">
    <property type="entry name" value="Peptidase_M3"/>
    <property type="match status" value="1"/>
</dbReference>
<keyword evidence="3 6" id="KW-0378">Hydrolase</keyword>
<keyword evidence="2 6" id="KW-0479">Metal-binding</keyword>
<organism evidence="9 10">
    <name type="scientific">Anaerobium acetethylicum</name>
    <dbReference type="NCBI Taxonomy" id="1619234"/>
    <lineage>
        <taxon>Bacteria</taxon>
        <taxon>Bacillati</taxon>
        <taxon>Bacillota</taxon>
        <taxon>Clostridia</taxon>
        <taxon>Lachnospirales</taxon>
        <taxon>Lachnospiraceae</taxon>
        <taxon>Anaerobium</taxon>
    </lineage>
</organism>
<comment type="cofactor">
    <cofactor evidence="6">
        <name>Zn(2+)</name>
        <dbReference type="ChEBI" id="CHEBI:29105"/>
    </cofactor>
    <text evidence="6">Binds 1 zinc ion.</text>
</comment>
<dbReference type="PANTHER" id="PTHR11804:SF84">
    <property type="entry name" value="SACCHAROLYSIN"/>
    <property type="match status" value="1"/>
</dbReference>
<dbReference type="Pfam" id="PF08439">
    <property type="entry name" value="Peptidase_M3_N"/>
    <property type="match status" value="1"/>
</dbReference>
<dbReference type="InterPro" id="IPR004438">
    <property type="entry name" value="Peptidase_M3B"/>
</dbReference>
<dbReference type="InterPro" id="IPR001567">
    <property type="entry name" value="Pept_M3A_M3B_dom"/>
</dbReference>
<dbReference type="InterPro" id="IPR042088">
    <property type="entry name" value="OligoPept_F_C"/>
</dbReference>
<reference evidence="9 10" key="1">
    <citation type="submission" date="2016-09" db="EMBL/GenBank/DDBJ databases">
        <authorList>
            <person name="Capua I."/>
            <person name="De Benedictis P."/>
            <person name="Joannis T."/>
            <person name="Lombin L.H."/>
            <person name="Cattoli G."/>
        </authorList>
    </citation>
    <scope>NUCLEOTIDE SEQUENCE [LARGE SCALE GENOMIC DNA]</scope>
    <source>
        <strain evidence="9 10">GluBS11</strain>
    </source>
</reference>
<evidence type="ECO:0000259" key="7">
    <source>
        <dbReference type="Pfam" id="PF01432"/>
    </source>
</evidence>
<evidence type="ECO:0000313" key="9">
    <source>
        <dbReference type="EMBL" id="SCP97144.1"/>
    </source>
</evidence>